<evidence type="ECO:0000256" key="1">
    <source>
        <dbReference type="SAM" id="Phobius"/>
    </source>
</evidence>
<name>A0AAP0WQW0_LIQFO</name>
<evidence type="ECO:0000313" key="3">
    <source>
        <dbReference type="Proteomes" id="UP001415857"/>
    </source>
</evidence>
<dbReference type="AlphaFoldDB" id="A0AAP0WQW0"/>
<keyword evidence="1" id="KW-0472">Membrane</keyword>
<protein>
    <submittedName>
        <fullName evidence="2">Uncharacterized protein</fullName>
    </submittedName>
</protein>
<gene>
    <name evidence="2" type="ORF">L1049_022217</name>
</gene>
<keyword evidence="3" id="KW-1185">Reference proteome</keyword>
<accession>A0AAP0WQW0</accession>
<organism evidence="2 3">
    <name type="scientific">Liquidambar formosana</name>
    <name type="common">Formosan gum</name>
    <dbReference type="NCBI Taxonomy" id="63359"/>
    <lineage>
        <taxon>Eukaryota</taxon>
        <taxon>Viridiplantae</taxon>
        <taxon>Streptophyta</taxon>
        <taxon>Embryophyta</taxon>
        <taxon>Tracheophyta</taxon>
        <taxon>Spermatophyta</taxon>
        <taxon>Magnoliopsida</taxon>
        <taxon>eudicotyledons</taxon>
        <taxon>Gunneridae</taxon>
        <taxon>Pentapetalae</taxon>
        <taxon>Saxifragales</taxon>
        <taxon>Altingiaceae</taxon>
        <taxon>Liquidambar</taxon>
    </lineage>
</organism>
<reference evidence="2 3" key="1">
    <citation type="journal article" date="2024" name="Plant J.">
        <title>Genome sequences and population genomics reveal climatic adaptation and genomic divergence between two closely related sweetgum species.</title>
        <authorList>
            <person name="Xu W.Q."/>
            <person name="Ren C.Q."/>
            <person name="Zhang X.Y."/>
            <person name="Comes H.P."/>
            <person name="Liu X.H."/>
            <person name="Li Y.G."/>
            <person name="Kettle C.J."/>
            <person name="Jalonen R."/>
            <person name="Gaisberger H."/>
            <person name="Ma Y.Z."/>
            <person name="Qiu Y.X."/>
        </authorList>
    </citation>
    <scope>NUCLEOTIDE SEQUENCE [LARGE SCALE GENOMIC DNA]</scope>
    <source>
        <strain evidence="2">Hangzhou</strain>
    </source>
</reference>
<comment type="caution">
    <text evidence="2">The sequence shown here is derived from an EMBL/GenBank/DDBJ whole genome shotgun (WGS) entry which is preliminary data.</text>
</comment>
<proteinExistence type="predicted"/>
<keyword evidence="1" id="KW-1133">Transmembrane helix</keyword>
<evidence type="ECO:0000313" key="2">
    <source>
        <dbReference type="EMBL" id="KAK9274960.1"/>
    </source>
</evidence>
<dbReference type="Proteomes" id="UP001415857">
    <property type="component" value="Unassembled WGS sequence"/>
</dbReference>
<sequence length="107" mass="12519">MLWKCTILAIFGYGGWKGMRGFLKIKREEVSFLWHKVVFLASFWELASLKFSAFHYLLSLLIGGQFEALSDVFELSILFSFPLQFVGPLHLFCIFPLYFLIKFYISC</sequence>
<keyword evidence="1" id="KW-0812">Transmembrane</keyword>
<dbReference type="EMBL" id="JBBPBK010000011">
    <property type="protein sequence ID" value="KAK9274960.1"/>
    <property type="molecule type" value="Genomic_DNA"/>
</dbReference>
<feature type="transmembrane region" description="Helical" evidence="1">
    <location>
        <begin position="33"/>
        <end position="57"/>
    </location>
</feature>
<feature type="transmembrane region" description="Helical" evidence="1">
    <location>
        <begin position="77"/>
        <end position="101"/>
    </location>
</feature>